<dbReference type="GO" id="GO:0046872">
    <property type="term" value="F:metal ion binding"/>
    <property type="evidence" value="ECO:0007669"/>
    <property type="project" value="UniProtKB-KW"/>
</dbReference>
<protein>
    <submittedName>
        <fullName evidence="8">Pyruvate-formate lyase-activating enzyme</fullName>
        <ecNumber evidence="8">1.97.1.4</ecNumber>
    </submittedName>
</protein>
<dbReference type="RefSeq" id="WP_013007375.1">
    <property type="nucleotide sequence ID" value="NC_013939.1"/>
</dbReference>
<evidence type="ECO:0000256" key="1">
    <source>
        <dbReference type="ARBA" id="ARBA00022485"/>
    </source>
</evidence>
<comment type="cofactor">
    <cofactor evidence="6">
        <name>[4Fe-4S] cluster</name>
        <dbReference type="ChEBI" id="CHEBI:49883"/>
    </cofactor>
    <text evidence="6">Binds 1 [4Fe-4S] cluster. The cluster is coordinated with 3 cysteines and an exchangeable S-adenosyl-L-methionine.</text>
</comment>
<keyword evidence="8" id="KW-0456">Lyase</keyword>
<feature type="binding site" evidence="6">
    <location>
        <position position="83"/>
    </location>
    <ligand>
        <name>[4Fe-4S] cluster</name>
        <dbReference type="ChEBI" id="CHEBI:49883"/>
        <note>4Fe-4S-S-AdoMet</note>
    </ligand>
</feature>
<evidence type="ECO:0000313" key="8">
    <source>
        <dbReference type="EMBL" id="BAI80127.1"/>
    </source>
</evidence>
<keyword evidence="1" id="KW-0004">4Fe-4S</keyword>
<evidence type="ECO:0000313" key="9">
    <source>
        <dbReference type="Proteomes" id="UP000001520"/>
    </source>
</evidence>
<keyword evidence="2 6" id="KW-0949">S-adenosyl-L-methionine</keyword>
<sequence length="327" mass="37940">MIKEALFYEKKDDLTVKCNICPNNCLLKPGGKGICKIRENIDGKLYLTSYNEVTSIALDPIEKKPLYHFYPGSSILSIGTNGCNLQCPFCQNWQISTQITYREEISIEQLYQIAIERGSIGIAYTYNEPTIWYEFVLDCSKYFHSKGLKNILVTNGYINEEPLTHLLPYIDAVNVDLKGFTQEFYKWVKGNLDTVKRSIEIYFNNNVHTEITNLVIPNKNDDFVIFEEMCKWISSLSPDIPLHISRYFPNYKLNELPTDLNTLKNCYKIAKKYLNFLYVGNAIIDNTTNSYCPHCNYLLVERTFYSIKSNIKEPKCPNCQNPLYFVL</sequence>
<dbReference type="eggNOG" id="COG1180">
    <property type="taxonomic scope" value="Bacteria"/>
</dbReference>
<keyword evidence="8" id="KW-0560">Oxidoreductase</keyword>
<dbReference type="NCBIfam" id="TIGR04337">
    <property type="entry name" value="AmmeMemoSam_rS"/>
    <property type="match status" value="1"/>
</dbReference>
<dbReference type="InterPro" id="IPR013785">
    <property type="entry name" value="Aldolase_TIM"/>
</dbReference>
<feature type="domain" description="Radical SAM core" evidence="7">
    <location>
        <begin position="68"/>
        <end position="281"/>
    </location>
</feature>
<dbReference type="SFLD" id="SFLDG01101">
    <property type="entry name" value="Uncharacterised_Radical_SAM_Su"/>
    <property type="match status" value="1"/>
</dbReference>
<dbReference type="Gene3D" id="3.20.20.70">
    <property type="entry name" value="Aldolase class I"/>
    <property type="match status" value="1"/>
</dbReference>
<dbReference type="SUPFAM" id="SSF102114">
    <property type="entry name" value="Radical SAM enzymes"/>
    <property type="match status" value="1"/>
</dbReference>
<dbReference type="GO" id="GO:0051539">
    <property type="term" value="F:4 iron, 4 sulfur cluster binding"/>
    <property type="evidence" value="ECO:0007669"/>
    <property type="project" value="UniProtKB-KW"/>
</dbReference>
<proteinExistence type="predicted"/>
<evidence type="ECO:0000256" key="6">
    <source>
        <dbReference type="PIRSR" id="PIRSR004869-50"/>
    </source>
</evidence>
<dbReference type="CDD" id="cd01335">
    <property type="entry name" value="Radical_SAM"/>
    <property type="match status" value="1"/>
</dbReference>
<keyword evidence="5 6" id="KW-0411">Iron-sulfur</keyword>
<evidence type="ECO:0000256" key="2">
    <source>
        <dbReference type="ARBA" id="ARBA00022691"/>
    </source>
</evidence>
<organism evidence="8 9">
    <name type="scientific">Deferribacter desulfuricans (strain DSM 14783 / JCM 11476 / NBRC 101012 / SSM1)</name>
    <dbReference type="NCBI Taxonomy" id="639282"/>
    <lineage>
        <taxon>Bacteria</taxon>
        <taxon>Pseudomonadati</taxon>
        <taxon>Deferribacterota</taxon>
        <taxon>Deferribacteres</taxon>
        <taxon>Deferribacterales</taxon>
        <taxon>Deferribacteraceae</taxon>
        <taxon>Deferribacter</taxon>
    </lineage>
</organism>
<dbReference type="EMBL" id="AP011529">
    <property type="protein sequence ID" value="BAI80127.1"/>
    <property type="molecule type" value="Genomic_DNA"/>
</dbReference>
<dbReference type="GO" id="GO:0043365">
    <property type="term" value="F:[formate-C-acetyltransferase]-activating enzyme activity"/>
    <property type="evidence" value="ECO:0007669"/>
    <property type="project" value="UniProtKB-EC"/>
</dbReference>
<dbReference type="HOGENOM" id="CLU_044176_1_0_0"/>
<dbReference type="SFLD" id="SFLDS00029">
    <property type="entry name" value="Radical_SAM"/>
    <property type="match status" value="1"/>
</dbReference>
<accession>D3PC04</accession>
<dbReference type="PANTHER" id="PTHR30352:SF5">
    <property type="entry name" value="PYRUVATE FORMATE-LYASE 1-ACTIVATING ENZYME"/>
    <property type="match status" value="1"/>
</dbReference>
<dbReference type="PROSITE" id="PS51918">
    <property type="entry name" value="RADICAL_SAM"/>
    <property type="match status" value="1"/>
</dbReference>
<dbReference type="STRING" id="639282.DEFDS_0647"/>
<dbReference type="KEGG" id="ddf:DEFDS_0647"/>
<dbReference type="InterPro" id="IPR016431">
    <property type="entry name" value="Pyrv-formate_lyase-activ_prd"/>
</dbReference>
<dbReference type="InterPro" id="IPR027596">
    <property type="entry name" value="AmmeMemoSam_rS"/>
</dbReference>
<gene>
    <name evidence="8" type="ordered locus">DEFDS_0647</name>
</gene>
<dbReference type="PANTHER" id="PTHR30352">
    <property type="entry name" value="PYRUVATE FORMATE-LYASE-ACTIVATING ENZYME"/>
    <property type="match status" value="1"/>
</dbReference>
<reference evidence="8 9" key="1">
    <citation type="journal article" date="2010" name="DNA Res.">
        <title>Bacterial lifestyle in a deep-sea hydrothermal vent chimney revealed by the genome sequence of the thermophilic bacterium Deferribacter desulfuricans SSM1.</title>
        <authorList>
            <person name="Takaki Y."/>
            <person name="Shimamura S."/>
            <person name="Nakagawa S."/>
            <person name="Fukuhara Y."/>
            <person name="Horikawa H."/>
            <person name="Ankai A."/>
            <person name="Harada T."/>
            <person name="Hosoyama A."/>
            <person name="Oguchi A."/>
            <person name="Fukui S."/>
            <person name="Fujita N."/>
            <person name="Takami H."/>
            <person name="Takai K."/>
        </authorList>
    </citation>
    <scope>NUCLEOTIDE SEQUENCE [LARGE SCALE GENOMIC DNA]</scope>
    <source>
        <strain evidence="9">DSM 14783 / JCM 11476 / NBRC 101012 / SSM1</strain>
    </source>
</reference>
<feature type="binding site" evidence="6">
    <location>
        <position position="87"/>
    </location>
    <ligand>
        <name>[4Fe-4S] cluster</name>
        <dbReference type="ChEBI" id="CHEBI:49883"/>
        <note>4Fe-4S-S-AdoMet</note>
    </ligand>
</feature>
<dbReference type="EC" id="1.97.1.4" evidence="8"/>
<name>D3PC04_DEFDS</name>
<dbReference type="AlphaFoldDB" id="D3PC04"/>
<feature type="binding site" evidence="6">
    <location>
        <position position="90"/>
    </location>
    <ligand>
        <name>[4Fe-4S] cluster</name>
        <dbReference type="ChEBI" id="CHEBI:49883"/>
        <note>4Fe-4S-S-AdoMet</note>
    </ligand>
</feature>
<dbReference type="Pfam" id="PF04055">
    <property type="entry name" value="Radical_SAM"/>
    <property type="match status" value="1"/>
</dbReference>
<dbReference type="InterPro" id="IPR034457">
    <property type="entry name" value="Organic_radical-activating"/>
</dbReference>
<dbReference type="OrthoDB" id="9778883at2"/>
<evidence type="ECO:0000256" key="3">
    <source>
        <dbReference type="ARBA" id="ARBA00022723"/>
    </source>
</evidence>
<keyword evidence="8" id="KW-0670">Pyruvate</keyword>
<dbReference type="InterPro" id="IPR058240">
    <property type="entry name" value="rSAM_sf"/>
</dbReference>
<keyword evidence="9" id="KW-1185">Reference proteome</keyword>
<dbReference type="InterPro" id="IPR007197">
    <property type="entry name" value="rSAM"/>
</dbReference>
<evidence type="ECO:0000259" key="7">
    <source>
        <dbReference type="PROSITE" id="PS51918"/>
    </source>
</evidence>
<dbReference type="Proteomes" id="UP000001520">
    <property type="component" value="Chromosome"/>
</dbReference>
<evidence type="ECO:0000256" key="5">
    <source>
        <dbReference type="ARBA" id="ARBA00023014"/>
    </source>
</evidence>
<keyword evidence="3 6" id="KW-0479">Metal-binding</keyword>
<dbReference type="GO" id="GO:0016829">
    <property type="term" value="F:lyase activity"/>
    <property type="evidence" value="ECO:0007669"/>
    <property type="project" value="UniProtKB-KW"/>
</dbReference>
<dbReference type="PIRSF" id="PIRSF004869">
    <property type="entry name" value="PflX_prd"/>
    <property type="match status" value="1"/>
</dbReference>
<keyword evidence="4 6" id="KW-0408">Iron</keyword>
<evidence type="ECO:0000256" key="4">
    <source>
        <dbReference type="ARBA" id="ARBA00023004"/>
    </source>
</evidence>